<organism evidence="2 3">
    <name type="scientific">Candidatus Nomurabacteria bacterium GW2011_GWF2_40_12</name>
    <dbReference type="NCBI Taxonomy" id="1618776"/>
    <lineage>
        <taxon>Bacteria</taxon>
        <taxon>Candidatus Nomuraibacteriota</taxon>
    </lineage>
</organism>
<comment type="caution">
    <text evidence="2">The sequence shown here is derived from an EMBL/GenBank/DDBJ whole genome shotgun (WGS) entry which is preliminary data.</text>
</comment>
<feature type="transmembrane region" description="Helical" evidence="1">
    <location>
        <begin position="7"/>
        <end position="28"/>
    </location>
</feature>
<evidence type="ECO:0000256" key="1">
    <source>
        <dbReference type="SAM" id="Phobius"/>
    </source>
</evidence>
<reference evidence="2 3" key="1">
    <citation type="journal article" date="2015" name="Nature">
        <title>rRNA introns, odd ribosomes, and small enigmatic genomes across a large radiation of phyla.</title>
        <authorList>
            <person name="Brown C.T."/>
            <person name="Hug L.A."/>
            <person name="Thomas B.C."/>
            <person name="Sharon I."/>
            <person name="Castelle C.J."/>
            <person name="Singh A."/>
            <person name="Wilkins M.J."/>
            <person name="Williams K.H."/>
            <person name="Banfield J.F."/>
        </authorList>
    </citation>
    <scope>NUCLEOTIDE SEQUENCE [LARGE SCALE GENOMIC DNA]</scope>
</reference>
<accession>A0A0G0QUK3</accession>
<dbReference type="EMBL" id="LBYC01000001">
    <property type="protein sequence ID" value="KKR43853.1"/>
    <property type="molecule type" value="Genomic_DNA"/>
</dbReference>
<dbReference type="AlphaFoldDB" id="A0A0G0QUK3"/>
<sequence length="140" mass="15642">MKRLLTFILIVSFVGIAIFGFTVFAHGMNSSDNNCVTSPIDGTACPTSIAAMTLHHISSLQTLLTSVTPSMSSLLMLLAFILLVSVSIFQLYKNLLFPKLELLRKRLHDLETNLSYSKQKIISWLSLFENSPSFSYVRHS</sequence>
<name>A0A0G0QUK3_9BACT</name>
<gene>
    <name evidence="2" type="ORF">UT78_C0001G0039</name>
</gene>
<feature type="transmembrane region" description="Helical" evidence="1">
    <location>
        <begin position="74"/>
        <end position="96"/>
    </location>
</feature>
<dbReference type="Proteomes" id="UP000034301">
    <property type="component" value="Unassembled WGS sequence"/>
</dbReference>
<keyword evidence="1" id="KW-0812">Transmembrane</keyword>
<protein>
    <submittedName>
        <fullName evidence="2">Uncharacterized protein</fullName>
    </submittedName>
</protein>
<keyword evidence="1" id="KW-1133">Transmembrane helix</keyword>
<keyword evidence="1" id="KW-0472">Membrane</keyword>
<proteinExistence type="predicted"/>
<evidence type="ECO:0000313" key="2">
    <source>
        <dbReference type="EMBL" id="KKR43853.1"/>
    </source>
</evidence>
<evidence type="ECO:0000313" key="3">
    <source>
        <dbReference type="Proteomes" id="UP000034301"/>
    </source>
</evidence>